<evidence type="ECO:0000256" key="9">
    <source>
        <dbReference type="ARBA" id="ARBA00023180"/>
    </source>
</evidence>
<keyword evidence="4" id="KW-0479">Metal-binding</keyword>
<dbReference type="GO" id="GO:0046872">
    <property type="term" value="F:metal ion binding"/>
    <property type="evidence" value="ECO:0007669"/>
    <property type="project" value="UniProtKB-KW"/>
</dbReference>
<feature type="domain" description="Peptidase M28" evidence="12">
    <location>
        <begin position="38"/>
        <end position="115"/>
    </location>
</feature>
<evidence type="ECO:0000259" key="11">
    <source>
        <dbReference type="Pfam" id="PF04253"/>
    </source>
</evidence>
<evidence type="ECO:0000256" key="8">
    <source>
        <dbReference type="ARBA" id="ARBA00023049"/>
    </source>
</evidence>
<name>A0A3B3I691_ORYLA</name>
<dbReference type="GeneTree" id="ENSGT01030000234598"/>
<accession>A0A3B3I691</accession>
<reference evidence="13" key="2">
    <citation type="submission" date="2025-08" db="UniProtKB">
        <authorList>
            <consortium name="Ensembl"/>
        </authorList>
    </citation>
    <scope>IDENTIFICATION</scope>
    <source>
        <strain evidence="13">Hd-rR</strain>
    </source>
</reference>
<dbReference type="GO" id="GO:0008237">
    <property type="term" value="F:metallopeptidase activity"/>
    <property type="evidence" value="ECO:0007669"/>
    <property type="project" value="UniProtKB-KW"/>
</dbReference>
<keyword evidence="14" id="KW-1185">Reference proteome</keyword>
<evidence type="ECO:0000256" key="7">
    <source>
        <dbReference type="ARBA" id="ARBA00022997"/>
    </source>
</evidence>
<dbReference type="InterPro" id="IPR036757">
    <property type="entry name" value="TFR-like_dimer_dom_sf"/>
</dbReference>
<dbReference type="Ensembl" id="ENSORLT00000041260.1">
    <property type="protein sequence ID" value="ENSORLP00000039543.1"/>
    <property type="gene ID" value="ENSORLG00000024171.1"/>
</dbReference>
<evidence type="ECO:0000259" key="12">
    <source>
        <dbReference type="Pfam" id="PF04389"/>
    </source>
</evidence>
<comment type="cofactor">
    <cofactor evidence="1">
        <name>Zn(2+)</name>
        <dbReference type="ChEBI" id="CHEBI:29105"/>
    </cofactor>
</comment>
<dbReference type="Pfam" id="PF04253">
    <property type="entry name" value="TFR_dimer"/>
    <property type="match status" value="1"/>
</dbReference>
<protein>
    <submittedName>
        <fullName evidence="13">Uncharacterized protein</fullName>
    </submittedName>
</protein>
<keyword evidence="10" id="KW-0511">Multifunctional enzyme</keyword>
<evidence type="ECO:0000256" key="5">
    <source>
        <dbReference type="ARBA" id="ARBA00022801"/>
    </source>
</evidence>
<dbReference type="SUPFAM" id="SSF53187">
    <property type="entry name" value="Zn-dependent exopeptidases"/>
    <property type="match status" value="1"/>
</dbReference>
<organism evidence="13 14">
    <name type="scientific">Oryzias latipes</name>
    <name type="common">Japanese rice fish</name>
    <name type="synonym">Japanese killifish</name>
    <dbReference type="NCBI Taxonomy" id="8090"/>
    <lineage>
        <taxon>Eukaryota</taxon>
        <taxon>Metazoa</taxon>
        <taxon>Chordata</taxon>
        <taxon>Craniata</taxon>
        <taxon>Vertebrata</taxon>
        <taxon>Euteleostomi</taxon>
        <taxon>Actinopterygii</taxon>
        <taxon>Neopterygii</taxon>
        <taxon>Teleostei</taxon>
        <taxon>Neoteleostei</taxon>
        <taxon>Acanthomorphata</taxon>
        <taxon>Ovalentaria</taxon>
        <taxon>Atherinomorphae</taxon>
        <taxon>Beloniformes</taxon>
        <taxon>Adrianichthyidae</taxon>
        <taxon>Oryziinae</taxon>
        <taxon>Oryzias</taxon>
    </lineage>
</organism>
<keyword evidence="8" id="KW-0482">Metalloprotease</keyword>
<dbReference type="InterPro" id="IPR007484">
    <property type="entry name" value="Peptidase_M28"/>
</dbReference>
<dbReference type="GO" id="GO:0004180">
    <property type="term" value="F:carboxypeptidase activity"/>
    <property type="evidence" value="ECO:0000318"/>
    <property type="project" value="GO_Central"/>
</dbReference>
<dbReference type="SUPFAM" id="SSF47672">
    <property type="entry name" value="Transferrin receptor-like dimerisation domain"/>
    <property type="match status" value="1"/>
</dbReference>
<dbReference type="Gene3D" id="3.40.630.10">
    <property type="entry name" value="Zn peptidases"/>
    <property type="match status" value="1"/>
</dbReference>
<dbReference type="AlphaFoldDB" id="A0A3B3I691"/>
<dbReference type="Proteomes" id="UP000001038">
    <property type="component" value="Chromosome 13"/>
</dbReference>
<dbReference type="Pfam" id="PF04389">
    <property type="entry name" value="Peptidase_M28"/>
    <property type="match status" value="1"/>
</dbReference>
<evidence type="ECO:0000256" key="6">
    <source>
        <dbReference type="ARBA" id="ARBA00022833"/>
    </source>
</evidence>
<keyword evidence="3" id="KW-0645">Protease</keyword>
<keyword evidence="5" id="KW-0378">Hydrolase</keyword>
<dbReference type="PANTHER" id="PTHR10404:SF36">
    <property type="entry name" value="GLUTAMATE CARBOXYPEPTIDASE 2"/>
    <property type="match status" value="1"/>
</dbReference>
<keyword evidence="6" id="KW-0862">Zinc</keyword>
<dbReference type="InterPro" id="IPR039373">
    <property type="entry name" value="Peptidase_M28B"/>
</dbReference>
<dbReference type="GO" id="GO:0016805">
    <property type="term" value="F:dipeptidase activity"/>
    <property type="evidence" value="ECO:0007669"/>
    <property type="project" value="UniProtKB-KW"/>
</dbReference>
<sequence>MSGRKEKMDMHHLSSGNSVFQAAKLYLHVCVCLCACAGWRPRRSIIFASWDAEKFGLLGSTEWAEDNARLLQQRAVAYINADSAIEGMYTLRVDCTPSLHTLVYDLTKQIASPEEGEEGISLYESWHKRDNWTNGRDAPRINKLGSGSDFEAYFIRLGIAAGRARYTKDKKTERYSSYPVYHSVYETFEIVEQFYDPSFRRLRAVAQVRGGLTVLLANSQLLPLDANEYADALGKYAQSIAQLAAKNPDEMVMYEVSFDSLFSAVQNFTVAARDFHERLKSLNRDDPLQVRLVNDQLMYLERAFIDPLGLPGRPFYRLVLHAGRHTGFLKSKSIFLKS</sequence>
<dbReference type="FunFam" id="3.40.630.10:FF:000101">
    <property type="entry name" value="N-acetylated alpha-linked acidic dipeptidase like 1"/>
    <property type="match status" value="1"/>
</dbReference>
<dbReference type="InParanoid" id="A0A3B3I691"/>
<reference evidence="13 14" key="1">
    <citation type="journal article" date="2007" name="Nature">
        <title>The medaka draft genome and insights into vertebrate genome evolution.</title>
        <authorList>
            <person name="Kasahara M."/>
            <person name="Naruse K."/>
            <person name="Sasaki S."/>
            <person name="Nakatani Y."/>
            <person name="Qu W."/>
            <person name="Ahsan B."/>
            <person name="Yamada T."/>
            <person name="Nagayasu Y."/>
            <person name="Doi K."/>
            <person name="Kasai Y."/>
            <person name="Jindo T."/>
            <person name="Kobayashi D."/>
            <person name="Shimada A."/>
            <person name="Toyoda A."/>
            <person name="Kuroki Y."/>
            <person name="Fujiyama A."/>
            <person name="Sasaki T."/>
            <person name="Shimizu A."/>
            <person name="Asakawa S."/>
            <person name="Shimizu N."/>
            <person name="Hashimoto S."/>
            <person name="Yang J."/>
            <person name="Lee Y."/>
            <person name="Matsushima K."/>
            <person name="Sugano S."/>
            <person name="Sakaizumi M."/>
            <person name="Narita T."/>
            <person name="Ohishi K."/>
            <person name="Haga S."/>
            <person name="Ohta F."/>
            <person name="Nomoto H."/>
            <person name="Nogata K."/>
            <person name="Morishita T."/>
            <person name="Endo T."/>
            <person name="Shin-I T."/>
            <person name="Takeda H."/>
            <person name="Morishita S."/>
            <person name="Kohara Y."/>
        </authorList>
    </citation>
    <scope>NUCLEOTIDE SEQUENCE [LARGE SCALE GENOMIC DNA]</scope>
    <source>
        <strain evidence="13 14">Hd-rR</strain>
    </source>
</reference>
<dbReference type="InterPro" id="IPR007365">
    <property type="entry name" value="TFR-like_dimer_dom"/>
</dbReference>
<evidence type="ECO:0000256" key="10">
    <source>
        <dbReference type="ARBA" id="ARBA00023268"/>
    </source>
</evidence>
<evidence type="ECO:0000313" key="14">
    <source>
        <dbReference type="Proteomes" id="UP000001038"/>
    </source>
</evidence>
<dbReference type="STRING" id="8090.ENSORLP00000039543"/>
<dbReference type="Bgee" id="ENSORLG00000024171">
    <property type="expression patterns" value="Expressed in intestine and 1 other cell type or tissue"/>
</dbReference>
<evidence type="ECO:0000313" key="13">
    <source>
        <dbReference type="Ensembl" id="ENSORLP00000039543.1"/>
    </source>
</evidence>
<keyword evidence="9" id="KW-0325">Glycoprotein</keyword>
<reference evidence="13" key="3">
    <citation type="submission" date="2025-09" db="UniProtKB">
        <authorList>
            <consortium name="Ensembl"/>
        </authorList>
    </citation>
    <scope>IDENTIFICATION</scope>
    <source>
        <strain evidence="13">Hd-rR</strain>
    </source>
</reference>
<evidence type="ECO:0000256" key="1">
    <source>
        <dbReference type="ARBA" id="ARBA00001947"/>
    </source>
</evidence>
<dbReference type="PANTHER" id="PTHR10404">
    <property type="entry name" value="N-ACETYLATED-ALPHA-LINKED ACIDIC DIPEPTIDASE"/>
    <property type="match status" value="1"/>
</dbReference>
<gene>
    <name evidence="13" type="primary">LOC105355510</name>
</gene>
<feature type="domain" description="Transferrin receptor-like dimerisation" evidence="11">
    <location>
        <begin position="256"/>
        <end position="322"/>
    </location>
</feature>
<evidence type="ECO:0000256" key="3">
    <source>
        <dbReference type="ARBA" id="ARBA00022670"/>
    </source>
</evidence>
<keyword evidence="7" id="KW-0224">Dipeptidase</keyword>
<dbReference type="Gene3D" id="1.20.930.40">
    <property type="entry name" value="Transferrin receptor-like, dimerisation domain"/>
    <property type="match status" value="1"/>
</dbReference>
<proteinExistence type="inferred from homology"/>
<dbReference type="GO" id="GO:0006508">
    <property type="term" value="P:proteolysis"/>
    <property type="evidence" value="ECO:0007669"/>
    <property type="project" value="UniProtKB-KW"/>
</dbReference>
<evidence type="ECO:0000256" key="4">
    <source>
        <dbReference type="ARBA" id="ARBA00022723"/>
    </source>
</evidence>
<comment type="similarity">
    <text evidence="2">Belongs to the peptidase M28 family. M28B subfamily.</text>
</comment>
<evidence type="ECO:0000256" key="2">
    <source>
        <dbReference type="ARBA" id="ARBA00005634"/>
    </source>
</evidence>